<dbReference type="Proteomes" id="UP001154420">
    <property type="component" value="Unassembled WGS sequence"/>
</dbReference>
<dbReference type="EMBL" id="QZDT01000022">
    <property type="protein sequence ID" value="NBJ93661.1"/>
    <property type="molecule type" value="Genomic_DNA"/>
</dbReference>
<reference evidence="1" key="1">
    <citation type="submission" date="2018-09" db="EMBL/GenBank/DDBJ databases">
        <title>Murine metabolic-syndrome-specific gut microbial biobank.</title>
        <authorList>
            <person name="Liu C."/>
        </authorList>
    </citation>
    <scope>NUCLEOTIDE SEQUENCE</scope>
    <source>
        <strain evidence="1">D42-62</strain>
    </source>
</reference>
<accession>A0A9X5BGH8</accession>
<organism evidence="1 2">
    <name type="scientific">Parablautia muri</name>
    <dbReference type="NCBI Taxonomy" id="2320879"/>
    <lineage>
        <taxon>Bacteria</taxon>
        <taxon>Bacillati</taxon>
        <taxon>Bacillota</taxon>
        <taxon>Clostridia</taxon>
        <taxon>Lachnospirales</taxon>
        <taxon>Lachnospiraceae</taxon>
        <taxon>Parablautia</taxon>
    </lineage>
</organism>
<gene>
    <name evidence="1" type="ORF">D5281_13925</name>
</gene>
<evidence type="ECO:0000313" key="2">
    <source>
        <dbReference type="Proteomes" id="UP001154420"/>
    </source>
</evidence>
<name>A0A9X5BGH8_9FIRM</name>
<comment type="caution">
    <text evidence="1">The sequence shown here is derived from an EMBL/GenBank/DDBJ whole genome shotgun (WGS) entry which is preliminary data.</text>
</comment>
<evidence type="ECO:0000313" key="1">
    <source>
        <dbReference type="EMBL" id="NBJ93661.1"/>
    </source>
</evidence>
<dbReference type="AlphaFoldDB" id="A0A9X5BGH8"/>
<keyword evidence="2" id="KW-1185">Reference proteome</keyword>
<sequence>MYLPCLPAHFSLLRYLLHCLLTYHLLQRLPQLMLLPALPHLPSAPHFPVLPYLLQILLLPGPYQFLPLLHRKTTYLLLFLSAPP</sequence>
<proteinExistence type="predicted"/>
<protein>
    <submittedName>
        <fullName evidence="1">Uncharacterized protein</fullName>
    </submittedName>
</protein>